<protein>
    <submittedName>
        <fullName evidence="2">Uncharacterized protein</fullName>
    </submittedName>
</protein>
<accession>A0A1G7M7I0</accession>
<feature type="compositionally biased region" description="Basic residues" evidence="1">
    <location>
        <begin position="1"/>
        <end position="10"/>
    </location>
</feature>
<dbReference type="Proteomes" id="UP000198614">
    <property type="component" value="Unassembled WGS sequence"/>
</dbReference>
<feature type="compositionally biased region" description="Basic and acidic residues" evidence="1">
    <location>
        <begin position="251"/>
        <end position="260"/>
    </location>
</feature>
<dbReference type="EMBL" id="FNAX01000009">
    <property type="protein sequence ID" value="SDF57150.1"/>
    <property type="molecule type" value="Genomic_DNA"/>
</dbReference>
<feature type="region of interest" description="Disordered" evidence="1">
    <location>
        <begin position="157"/>
        <end position="260"/>
    </location>
</feature>
<gene>
    <name evidence="2" type="ORF">SAMN05216260_10970</name>
</gene>
<organism evidence="2 3">
    <name type="scientific">Streptomyces griseoaurantiacus</name>
    <dbReference type="NCBI Taxonomy" id="68213"/>
    <lineage>
        <taxon>Bacteria</taxon>
        <taxon>Bacillati</taxon>
        <taxon>Actinomycetota</taxon>
        <taxon>Actinomycetes</taxon>
        <taxon>Kitasatosporales</taxon>
        <taxon>Streptomycetaceae</taxon>
        <taxon>Streptomyces</taxon>
        <taxon>Streptomyces aurantiacus group</taxon>
    </lineage>
</organism>
<feature type="region of interest" description="Disordered" evidence="1">
    <location>
        <begin position="1"/>
        <end position="21"/>
    </location>
</feature>
<evidence type="ECO:0000256" key="1">
    <source>
        <dbReference type="SAM" id="MobiDB-lite"/>
    </source>
</evidence>
<dbReference type="AlphaFoldDB" id="A0A1G7M7I0"/>
<sequence length="319" mass="34891">MRDKGRGHRHDGRDGAGSALDELYATPPSAFVARRAELAAAAKAEGRAEDARALRAARRPTLAAWAANLLLRAEPEESRRFLRLGRSLREAYRTLDAAGLQELSARRRSVVAALSGQAARHAEDAGHRLSDAARREVEETLRAVLADPEAAERWATGRLERGLTPPSAFPMGSAGAPDGDAEDATGPKEAPRPPPASRPAAKKAPARDELAERRRVRQERLARAREAAREAGERLDGRRAEEADTGAGLERAGERVEAARERVSAAERALREARAELERAEGERRRAEEGHRTAAEALAEAEREAHRTARELDRSERRR</sequence>
<feature type="compositionally biased region" description="Basic and acidic residues" evidence="1">
    <location>
        <begin position="205"/>
        <end position="242"/>
    </location>
</feature>
<feature type="region of interest" description="Disordered" evidence="1">
    <location>
        <begin position="277"/>
        <end position="319"/>
    </location>
</feature>
<name>A0A1G7M7I0_9ACTN</name>
<evidence type="ECO:0000313" key="2">
    <source>
        <dbReference type="EMBL" id="SDF57150.1"/>
    </source>
</evidence>
<evidence type="ECO:0000313" key="3">
    <source>
        <dbReference type="Proteomes" id="UP000198614"/>
    </source>
</evidence>
<dbReference type="OrthoDB" id="3541690at2"/>
<proteinExistence type="predicted"/>
<reference evidence="2 3" key="1">
    <citation type="submission" date="2016-10" db="EMBL/GenBank/DDBJ databases">
        <authorList>
            <person name="de Groot N.N."/>
        </authorList>
    </citation>
    <scope>NUCLEOTIDE SEQUENCE [LARGE SCALE GENOMIC DNA]</scope>
    <source>
        <strain evidence="2 3">CGMCC 4.1859</strain>
    </source>
</reference>